<feature type="transmembrane region" description="Helical" evidence="1">
    <location>
        <begin position="275"/>
        <end position="293"/>
    </location>
</feature>
<evidence type="ECO:0000313" key="3">
    <source>
        <dbReference type="Proteomes" id="UP000238274"/>
    </source>
</evidence>
<dbReference type="VEuPathDB" id="FungiDB:PSTT_01504"/>
<evidence type="ECO:0000313" key="2">
    <source>
        <dbReference type="EMBL" id="POW19485.1"/>
    </source>
</evidence>
<reference evidence="2 3" key="1">
    <citation type="submission" date="2017-12" db="EMBL/GenBank/DDBJ databases">
        <title>Gene loss provides genomic basis for host adaptation in cereal stripe rust fungi.</title>
        <authorList>
            <person name="Xia C."/>
        </authorList>
    </citation>
    <scope>NUCLEOTIDE SEQUENCE [LARGE SCALE GENOMIC DNA]</scope>
    <source>
        <strain evidence="2 3">93TX-2</strain>
    </source>
</reference>
<feature type="transmembrane region" description="Helical" evidence="1">
    <location>
        <begin position="336"/>
        <end position="357"/>
    </location>
</feature>
<keyword evidence="1" id="KW-1133">Transmembrane helix</keyword>
<keyword evidence="1" id="KW-0472">Membrane</keyword>
<dbReference type="Gene3D" id="1.20.1250.20">
    <property type="entry name" value="MFS general substrate transporter like domains"/>
    <property type="match status" value="1"/>
</dbReference>
<organism evidence="2 3">
    <name type="scientific">Puccinia striiformis</name>
    <dbReference type="NCBI Taxonomy" id="27350"/>
    <lineage>
        <taxon>Eukaryota</taxon>
        <taxon>Fungi</taxon>
        <taxon>Dikarya</taxon>
        <taxon>Basidiomycota</taxon>
        <taxon>Pucciniomycotina</taxon>
        <taxon>Pucciniomycetes</taxon>
        <taxon>Pucciniales</taxon>
        <taxon>Pucciniaceae</taxon>
        <taxon>Puccinia</taxon>
    </lineage>
</organism>
<name>A0A2S4WCG5_9BASI</name>
<feature type="transmembrane region" description="Helical" evidence="1">
    <location>
        <begin position="85"/>
        <end position="103"/>
    </location>
</feature>
<gene>
    <name evidence="2" type="ORF">PSHT_04604</name>
</gene>
<dbReference type="InterPro" id="IPR050327">
    <property type="entry name" value="Proton-linked_MCT"/>
</dbReference>
<comment type="caution">
    <text evidence="2">The sequence shown here is derived from an EMBL/GenBank/DDBJ whole genome shotgun (WGS) entry which is preliminary data.</text>
</comment>
<dbReference type="PANTHER" id="PTHR11360">
    <property type="entry name" value="MONOCARBOXYLATE TRANSPORTER"/>
    <property type="match status" value="1"/>
</dbReference>
<keyword evidence="1" id="KW-0812">Transmembrane</keyword>
<accession>A0A2S4WCG5</accession>
<dbReference type="OrthoDB" id="2213137at2759"/>
<evidence type="ECO:0000256" key="1">
    <source>
        <dbReference type="SAM" id="Phobius"/>
    </source>
</evidence>
<evidence type="ECO:0008006" key="4">
    <source>
        <dbReference type="Google" id="ProtNLM"/>
    </source>
</evidence>
<feature type="transmembrane region" description="Helical" evidence="1">
    <location>
        <begin position="364"/>
        <end position="386"/>
    </location>
</feature>
<dbReference type="Proteomes" id="UP000238274">
    <property type="component" value="Unassembled WGS sequence"/>
</dbReference>
<dbReference type="PANTHER" id="PTHR11360:SF287">
    <property type="entry name" value="MFS MONOCARBOXYLATE TRANSPORTER"/>
    <property type="match status" value="1"/>
</dbReference>
<dbReference type="AlphaFoldDB" id="A0A2S4WCG5"/>
<feature type="transmembrane region" description="Helical" evidence="1">
    <location>
        <begin position="444"/>
        <end position="464"/>
    </location>
</feature>
<sequence length="493" mass="52903">MCHASEPRGSKSSKFINTGATETLETAVAKDVPPVDRGRFAFQYLVAMFTIETIVWGFATSFGVLFNFYQHDPRSPIKPAPNAKLILTLVGTINTGTIAGLGIRRRLMFSGLLTCALSIFLSSLHILLSQGIGYGIGGCALYYAANGLTKRQGFANGLVFTGTGLGGVVFPLILNSLLGRFGAKLALQIVVSCHGIVFNPHLLSGVLHMPESLECPSAQDSSVHSVSSLEDKTLPSSENLFRNFYRCLTRMFWIYIFLNTIQSTAFYLPGLYLPTYIHCLGLGSVTGSALLSILNGKNISTYRIFANQLTMVSIVSAGTIFAQLAGGVLSDHYSPFLIGVTSNVLGGTCVLIFWGILGQHGIAWLFVFAAAYGATAGAWTCLYFRVLKHFVPDRELLFSAYGVLSMTRGIGNILGGPISSALVSSPLTDPQQCGGFPKGSFSGLILFTGLVFLISGLIGSFLWLHFRPASALVQDGGEIETKTKEASDSFLNF</sequence>
<reference evidence="3" key="2">
    <citation type="journal article" date="2018" name="BMC Genomics">
        <title>Genomic insights into host adaptation between the wheat stripe rust pathogen (Puccinia striiformis f. sp. tritici) and the barley stripe rust pathogen (Puccinia striiformis f. sp. hordei).</title>
        <authorList>
            <person name="Xia C."/>
            <person name="Wang M."/>
            <person name="Yin C."/>
            <person name="Cornejo O.E."/>
            <person name="Hulbert S.H."/>
            <person name="Chen X."/>
        </authorList>
    </citation>
    <scope>NUCLEOTIDE SEQUENCE [LARGE SCALE GENOMIC DNA]</scope>
    <source>
        <strain evidence="3">93TX-2</strain>
    </source>
</reference>
<dbReference type="VEuPathDB" id="FungiDB:PSHT_04604"/>
<feature type="transmembrane region" description="Helical" evidence="1">
    <location>
        <begin position="252"/>
        <end position="269"/>
    </location>
</feature>
<protein>
    <recommendedName>
        <fullName evidence="4">Major facilitator superfamily (MFS) profile domain-containing protein</fullName>
    </recommendedName>
</protein>
<dbReference type="EMBL" id="PKSM01000048">
    <property type="protein sequence ID" value="POW19485.1"/>
    <property type="molecule type" value="Genomic_DNA"/>
</dbReference>
<keyword evidence="3" id="KW-1185">Reference proteome</keyword>
<dbReference type="SUPFAM" id="SSF103473">
    <property type="entry name" value="MFS general substrate transporter"/>
    <property type="match status" value="1"/>
</dbReference>
<feature type="transmembrane region" description="Helical" evidence="1">
    <location>
        <begin position="115"/>
        <end position="145"/>
    </location>
</feature>
<feature type="transmembrane region" description="Helical" evidence="1">
    <location>
        <begin position="305"/>
        <end position="324"/>
    </location>
</feature>
<feature type="transmembrane region" description="Helical" evidence="1">
    <location>
        <begin position="44"/>
        <end position="65"/>
    </location>
</feature>
<dbReference type="InterPro" id="IPR036259">
    <property type="entry name" value="MFS_trans_sf"/>
</dbReference>
<feature type="transmembrane region" description="Helical" evidence="1">
    <location>
        <begin position="157"/>
        <end position="178"/>
    </location>
</feature>
<reference evidence="3" key="3">
    <citation type="journal article" date="2018" name="Mol. Plant Microbe Interact.">
        <title>Genome sequence resources for the wheat stripe rust pathogen (Puccinia striiformis f. sp. tritici) and the barley stripe rust pathogen (Puccinia striiformis f. sp. hordei).</title>
        <authorList>
            <person name="Xia C."/>
            <person name="Wang M."/>
            <person name="Yin C."/>
            <person name="Cornejo O.E."/>
            <person name="Hulbert S.H."/>
            <person name="Chen X."/>
        </authorList>
    </citation>
    <scope>NUCLEOTIDE SEQUENCE [LARGE SCALE GENOMIC DNA]</scope>
    <source>
        <strain evidence="3">93TX-2</strain>
    </source>
</reference>
<proteinExistence type="predicted"/>